<feature type="active site" description="Charge relay system" evidence="10">
    <location>
        <position position="161"/>
    </location>
</feature>
<evidence type="ECO:0000313" key="14">
    <source>
        <dbReference type="Proteomes" id="UP000318741"/>
    </source>
</evidence>
<dbReference type="Pfam" id="PF01425">
    <property type="entry name" value="Amidase"/>
    <property type="match status" value="1"/>
</dbReference>
<dbReference type="SUPFAM" id="SSF75304">
    <property type="entry name" value="Amidase signature (AS) enzymes"/>
    <property type="match status" value="1"/>
</dbReference>
<evidence type="ECO:0000256" key="10">
    <source>
        <dbReference type="HAMAP-Rule" id="MF_00120"/>
    </source>
</evidence>
<feature type="domain" description="Amidase" evidence="12">
    <location>
        <begin position="36"/>
        <end position="473"/>
    </location>
</feature>
<feature type="active site" description="Acyl-ester intermediate" evidence="10">
    <location>
        <position position="185"/>
    </location>
</feature>
<dbReference type="InterPro" id="IPR004412">
    <property type="entry name" value="GatA"/>
</dbReference>
<dbReference type="RefSeq" id="WP_242688009.1">
    <property type="nucleotide sequence ID" value="NZ_CP036265.1"/>
</dbReference>
<protein>
    <recommendedName>
        <fullName evidence="4 10">Glutamyl-tRNA(Gln) amidotransferase subunit A</fullName>
        <shortName evidence="10">Glu-ADT subunit A</shortName>
        <ecNumber evidence="3 10">6.3.5.7</ecNumber>
    </recommendedName>
</protein>
<dbReference type="InterPro" id="IPR020556">
    <property type="entry name" value="Amidase_CS"/>
</dbReference>
<keyword evidence="7 10" id="KW-0067">ATP-binding</keyword>
<proteinExistence type="inferred from homology"/>
<dbReference type="InterPro" id="IPR023631">
    <property type="entry name" value="Amidase_dom"/>
</dbReference>
<feature type="compositionally biased region" description="Low complexity" evidence="11">
    <location>
        <begin position="154"/>
        <end position="164"/>
    </location>
</feature>
<dbReference type="AlphaFoldDB" id="A0A517PDR2"/>
<evidence type="ECO:0000256" key="5">
    <source>
        <dbReference type="ARBA" id="ARBA00022598"/>
    </source>
</evidence>
<dbReference type="GO" id="GO:0050567">
    <property type="term" value="F:glutaminyl-tRNA synthase (glutamine-hydrolyzing) activity"/>
    <property type="evidence" value="ECO:0007669"/>
    <property type="project" value="UniProtKB-UniRule"/>
</dbReference>
<keyword evidence="8 10" id="KW-0648">Protein biosynthesis</keyword>
<evidence type="ECO:0000313" key="13">
    <source>
        <dbReference type="EMBL" id="QDT17528.1"/>
    </source>
</evidence>
<evidence type="ECO:0000256" key="11">
    <source>
        <dbReference type="SAM" id="MobiDB-lite"/>
    </source>
</evidence>
<dbReference type="EMBL" id="CP036265">
    <property type="protein sequence ID" value="QDT17528.1"/>
    <property type="molecule type" value="Genomic_DNA"/>
</dbReference>
<feature type="active site" description="Charge relay system" evidence="10">
    <location>
        <position position="86"/>
    </location>
</feature>
<evidence type="ECO:0000256" key="1">
    <source>
        <dbReference type="ARBA" id="ARBA00008069"/>
    </source>
</evidence>
<organism evidence="13 14">
    <name type="scientific">Alienimonas californiensis</name>
    <dbReference type="NCBI Taxonomy" id="2527989"/>
    <lineage>
        <taxon>Bacteria</taxon>
        <taxon>Pseudomonadati</taxon>
        <taxon>Planctomycetota</taxon>
        <taxon>Planctomycetia</taxon>
        <taxon>Planctomycetales</taxon>
        <taxon>Planctomycetaceae</taxon>
        <taxon>Alienimonas</taxon>
    </lineage>
</organism>
<keyword evidence="6 10" id="KW-0547">Nucleotide-binding</keyword>
<reference evidence="13 14" key="1">
    <citation type="submission" date="2019-02" db="EMBL/GenBank/DDBJ databases">
        <title>Deep-cultivation of Planctomycetes and their phenomic and genomic characterization uncovers novel biology.</title>
        <authorList>
            <person name="Wiegand S."/>
            <person name="Jogler M."/>
            <person name="Boedeker C."/>
            <person name="Pinto D."/>
            <person name="Vollmers J."/>
            <person name="Rivas-Marin E."/>
            <person name="Kohn T."/>
            <person name="Peeters S.H."/>
            <person name="Heuer A."/>
            <person name="Rast P."/>
            <person name="Oberbeckmann S."/>
            <person name="Bunk B."/>
            <person name="Jeske O."/>
            <person name="Meyerdierks A."/>
            <person name="Storesund J.E."/>
            <person name="Kallscheuer N."/>
            <person name="Luecker S."/>
            <person name="Lage O.M."/>
            <person name="Pohl T."/>
            <person name="Merkel B.J."/>
            <person name="Hornburger P."/>
            <person name="Mueller R.-W."/>
            <person name="Bruemmer F."/>
            <person name="Labrenz M."/>
            <person name="Spormann A.M."/>
            <person name="Op den Camp H."/>
            <person name="Overmann J."/>
            <person name="Amann R."/>
            <person name="Jetten M.S.M."/>
            <person name="Mascher T."/>
            <person name="Medema M.H."/>
            <person name="Devos D.P."/>
            <person name="Kaster A.-K."/>
            <person name="Ovreas L."/>
            <person name="Rohde M."/>
            <person name="Galperin M.Y."/>
            <person name="Jogler C."/>
        </authorList>
    </citation>
    <scope>NUCLEOTIDE SEQUENCE [LARGE SCALE GENOMIC DNA]</scope>
    <source>
        <strain evidence="13 14">CA12</strain>
    </source>
</reference>
<dbReference type="PROSITE" id="PS00571">
    <property type="entry name" value="AMIDASES"/>
    <property type="match status" value="1"/>
</dbReference>
<evidence type="ECO:0000256" key="8">
    <source>
        <dbReference type="ARBA" id="ARBA00022917"/>
    </source>
</evidence>
<keyword evidence="5 10" id="KW-0436">Ligase</keyword>
<accession>A0A517PDR2</accession>
<evidence type="ECO:0000256" key="2">
    <source>
        <dbReference type="ARBA" id="ARBA00011123"/>
    </source>
</evidence>
<dbReference type="Proteomes" id="UP000318741">
    <property type="component" value="Chromosome"/>
</dbReference>
<gene>
    <name evidence="13" type="primary">gatA_2</name>
    <name evidence="10" type="synonym">gatA</name>
    <name evidence="13" type="ORF">CA12_36550</name>
</gene>
<dbReference type="GO" id="GO:0005524">
    <property type="term" value="F:ATP binding"/>
    <property type="evidence" value="ECO:0007669"/>
    <property type="project" value="UniProtKB-KW"/>
</dbReference>
<dbReference type="GO" id="GO:0006412">
    <property type="term" value="P:translation"/>
    <property type="evidence" value="ECO:0007669"/>
    <property type="project" value="UniProtKB-UniRule"/>
</dbReference>
<dbReference type="InterPro" id="IPR036928">
    <property type="entry name" value="AS_sf"/>
</dbReference>
<comment type="subunit">
    <text evidence="2 10">Heterotrimer of A, B and C subunits.</text>
</comment>
<keyword evidence="13" id="KW-0808">Transferase</keyword>
<evidence type="ECO:0000259" key="12">
    <source>
        <dbReference type="Pfam" id="PF01425"/>
    </source>
</evidence>
<dbReference type="GO" id="GO:0016740">
    <property type="term" value="F:transferase activity"/>
    <property type="evidence" value="ECO:0007669"/>
    <property type="project" value="UniProtKB-KW"/>
</dbReference>
<evidence type="ECO:0000256" key="6">
    <source>
        <dbReference type="ARBA" id="ARBA00022741"/>
    </source>
</evidence>
<dbReference type="PANTHER" id="PTHR11895:SF151">
    <property type="entry name" value="GLUTAMYL-TRNA(GLN) AMIDOTRANSFERASE SUBUNIT A"/>
    <property type="match status" value="1"/>
</dbReference>
<dbReference type="GO" id="GO:0030956">
    <property type="term" value="C:glutamyl-tRNA(Gln) amidotransferase complex"/>
    <property type="evidence" value="ECO:0007669"/>
    <property type="project" value="InterPro"/>
</dbReference>
<dbReference type="NCBIfam" id="TIGR00132">
    <property type="entry name" value="gatA"/>
    <property type="match status" value="1"/>
</dbReference>
<comment type="function">
    <text evidence="10">Allows the formation of correctly charged Gln-tRNA(Gln) through the transamidation of misacylated Glu-tRNA(Gln) in organisms which lack glutaminyl-tRNA synthetase. The reaction takes place in the presence of glutamine and ATP through an activated gamma-phospho-Glu-tRNA(Gln).</text>
</comment>
<evidence type="ECO:0000256" key="3">
    <source>
        <dbReference type="ARBA" id="ARBA00012739"/>
    </source>
</evidence>
<dbReference type="InterPro" id="IPR000120">
    <property type="entry name" value="Amidase"/>
</dbReference>
<dbReference type="HAMAP" id="MF_00120">
    <property type="entry name" value="GatA"/>
    <property type="match status" value="1"/>
</dbReference>
<keyword evidence="14" id="KW-1185">Reference proteome</keyword>
<sequence>MTTPVPPDPAHAYPTAADLSAAIRSGDRTAAETSAAAHARIRAVDGRIKAFLHTDADRSAALAADADRLIAGGSQSDLAGVPVAIKDNLCVEGEPCTCASRMLANFRPPYTATAVRRLLDAGAVPVGRTNLDEFAMGSSTENSGAGPTRNPWDPARAPGGSSGGSAAAVAAGMAPIALGSDTGGSIRQPAAFCGVVGLKPTYGRVSRYGLVAFASSLDQIGPFARTVRDAASVLQTIAGHDPLDSTSLSNPVPDYLTDLDEPLAGLRIGLVADHFDVGLDKDVSDAVKGAVELYRSLGAEVVDVTLPHNKYSVATYYLVAPSEASSNLARYDGVHYGHRAAKFDSLEEMYERSRGEGFGDEVKRRIMLGTYALSSGYYDAFYLKAMKVRRLIQQDYVAAFEKCDVIASPVTPTTAFAIGELADDPLAMYLSDVYTISANLAGIPAISLPCGFSRGLPIGLQLLGPALSEPNLLRTARMYEAATDWHTRVPPLQDQAGLFQTGQEQTKVTP</sequence>
<evidence type="ECO:0000256" key="7">
    <source>
        <dbReference type="ARBA" id="ARBA00022840"/>
    </source>
</evidence>
<name>A0A517PDR2_9PLAN</name>
<evidence type="ECO:0000256" key="9">
    <source>
        <dbReference type="ARBA" id="ARBA00047407"/>
    </source>
</evidence>
<dbReference type="KEGG" id="acaf:CA12_36550"/>
<evidence type="ECO:0000256" key="4">
    <source>
        <dbReference type="ARBA" id="ARBA00014428"/>
    </source>
</evidence>
<dbReference type="Gene3D" id="3.90.1300.10">
    <property type="entry name" value="Amidase signature (AS) domain"/>
    <property type="match status" value="1"/>
</dbReference>
<comment type="catalytic activity">
    <reaction evidence="9 10">
        <text>L-glutamyl-tRNA(Gln) + L-glutamine + ATP + H2O = L-glutaminyl-tRNA(Gln) + L-glutamate + ADP + phosphate + H(+)</text>
        <dbReference type="Rhea" id="RHEA:17521"/>
        <dbReference type="Rhea" id="RHEA-COMP:9681"/>
        <dbReference type="Rhea" id="RHEA-COMP:9684"/>
        <dbReference type="ChEBI" id="CHEBI:15377"/>
        <dbReference type="ChEBI" id="CHEBI:15378"/>
        <dbReference type="ChEBI" id="CHEBI:29985"/>
        <dbReference type="ChEBI" id="CHEBI:30616"/>
        <dbReference type="ChEBI" id="CHEBI:43474"/>
        <dbReference type="ChEBI" id="CHEBI:58359"/>
        <dbReference type="ChEBI" id="CHEBI:78520"/>
        <dbReference type="ChEBI" id="CHEBI:78521"/>
        <dbReference type="ChEBI" id="CHEBI:456216"/>
        <dbReference type="EC" id="6.3.5.7"/>
    </reaction>
</comment>
<dbReference type="PANTHER" id="PTHR11895">
    <property type="entry name" value="TRANSAMIDASE"/>
    <property type="match status" value="1"/>
</dbReference>
<feature type="region of interest" description="Disordered" evidence="11">
    <location>
        <begin position="134"/>
        <end position="164"/>
    </location>
</feature>
<comment type="similarity">
    <text evidence="1 10">Belongs to the amidase family. GatA subfamily.</text>
</comment>
<dbReference type="EC" id="6.3.5.7" evidence="3 10"/>